<dbReference type="Proteomes" id="UP000199598">
    <property type="component" value="Unassembled WGS sequence"/>
</dbReference>
<organism evidence="1 2">
    <name type="scientific">Pseudovibrio ascidiaceicola</name>
    <dbReference type="NCBI Taxonomy" id="285279"/>
    <lineage>
        <taxon>Bacteria</taxon>
        <taxon>Pseudomonadati</taxon>
        <taxon>Pseudomonadota</taxon>
        <taxon>Alphaproteobacteria</taxon>
        <taxon>Hyphomicrobiales</taxon>
        <taxon>Stappiaceae</taxon>
        <taxon>Pseudovibrio</taxon>
    </lineage>
</organism>
<accession>A0A1I3W4I7</accession>
<dbReference type="PANTHER" id="PTHR15576">
    <property type="entry name" value="RIBITOL-5-PHOSPHATE XYLOSYLTRANSFERASE 1"/>
    <property type="match status" value="1"/>
</dbReference>
<dbReference type="PANTHER" id="PTHR15576:SF1">
    <property type="entry name" value="RIBITOL-5-PHOSPHATE XYLOSYLTRANSFERASE 1"/>
    <property type="match status" value="1"/>
</dbReference>
<evidence type="ECO:0000313" key="2">
    <source>
        <dbReference type="Proteomes" id="UP000199598"/>
    </source>
</evidence>
<keyword evidence="2" id="KW-1185">Reference proteome</keyword>
<reference evidence="1 2" key="1">
    <citation type="submission" date="2016-10" db="EMBL/GenBank/DDBJ databases">
        <authorList>
            <person name="Varghese N."/>
            <person name="Submissions S."/>
        </authorList>
    </citation>
    <scope>NUCLEOTIDE SEQUENCE [LARGE SCALE GENOMIC DNA]</scope>
    <source>
        <strain evidence="1 2">DSM 16392</strain>
    </source>
</reference>
<dbReference type="RefSeq" id="WP_208860037.1">
    <property type="nucleotide sequence ID" value="NZ_FOSK01000001.1"/>
</dbReference>
<sequence>MVFSLLQYKSYQWMPRDREENHCKFISSRGFAKTCQSRNQKLKSSVPDLDDNLLEHHHNGATLYITTDALPYFVQTKLLHIREPFVLLSGDSDLPIGPDTTLPNTLSSLDLKNLLSHPLLVAWYAQNLAIEHEKVFNLPIGLDYHTMTARKSHAWGTFQTPLEQEECLRTVIANAASLEDREVRAYCNWHHAAHRGDRAEVIEVVDDSTAYFENEHLPREQSWRKNAQFLFTISPFGDGMDCHRTWEALFLGAIPIVKSSSLNPLFKNLPVVVLDDWVELTSERLLEAKQQILAGTFDFSSLYLSFWQDRFLGHEPARQVPLTYQQFLDTL</sequence>
<dbReference type="EMBL" id="FOSK01000001">
    <property type="protein sequence ID" value="SFK02360.1"/>
    <property type="molecule type" value="Genomic_DNA"/>
</dbReference>
<gene>
    <name evidence="1" type="ORF">SAMN04488518_101811</name>
</gene>
<evidence type="ECO:0000313" key="1">
    <source>
        <dbReference type="EMBL" id="SFK02360.1"/>
    </source>
</evidence>
<evidence type="ECO:0008006" key="3">
    <source>
        <dbReference type="Google" id="ProtNLM"/>
    </source>
</evidence>
<protein>
    <recommendedName>
        <fullName evidence="3">Exostosin family protein</fullName>
    </recommendedName>
</protein>
<dbReference type="InterPro" id="IPR055286">
    <property type="entry name" value="RXYLT1-like"/>
</dbReference>
<comment type="caution">
    <text evidence="1">The sequence shown here is derived from an EMBL/GenBank/DDBJ whole genome shotgun (WGS) entry which is preliminary data.</text>
</comment>
<name>A0A1I3W4I7_9HYPH</name>
<proteinExistence type="predicted"/>